<dbReference type="Gene3D" id="3.40.50.11840">
    <property type="entry name" value="Diphthamide synthesis DPH1/DPH2 domain 1"/>
    <property type="match status" value="1"/>
</dbReference>
<keyword evidence="5" id="KW-0408">Iron</keyword>
<evidence type="ECO:0000256" key="5">
    <source>
        <dbReference type="ARBA" id="ARBA00023004"/>
    </source>
</evidence>
<dbReference type="OrthoDB" id="449241at2759"/>
<dbReference type="Proteomes" id="UP000244336">
    <property type="component" value="Chromosome 6"/>
</dbReference>
<keyword evidence="4" id="KW-0479">Metal-binding</keyword>
<dbReference type="PANTHER" id="PTHR10762:SF2">
    <property type="entry name" value="2-(3-AMINO-3-CARBOXYPROPYL)HISTIDINE SYNTHASE SUBUNIT 2"/>
    <property type="match status" value="1"/>
</dbReference>
<dbReference type="GO" id="GO:0046872">
    <property type="term" value="F:metal ion binding"/>
    <property type="evidence" value="ECO:0007669"/>
    <property type="project" value="UniProtKB-KW"/>
</dbReference>
<dbReference type="Gene3D" id="3.40.50.11860">
    <property type="entry name" value="Diphthamide synthesis DPH1/DPH2 domain 3"/>
    <property type="match status" value="1"/>
</dbReference>
<dbReference type="SFLD" id="SFLDS00032">
    <property type="entry name" value="Radical_SAM_3-amino-3-carboxyp"/>
    <property type="match status" value="1"/>
</dbReference>
<keyword evidence="8" id="KW-1185">Reference proteome</keyword>
<evidence type="ECO:0000313" key="7">
    <source>
        <dbReference type="EMBL" id="PUZ52565.1"/>
    </source>
</evidence>
<reference evidence="7 8" key="1">
    <citation type="submission" date="2018-04" db="EMBL/GenBank/DDBJ databases">
        <title>WGS assembly of Panicum hallii var. hallii HAL2.</title>
        <authorList>
            <person name="Lovell J."/>
            <person name="Jenkins J."/>
            <person name="Lowry D."/>
            <person name="Mamidi S."/>
            <person name="Sreedasyam A."/>
            <person name="Weng X."/>
            <person name="Barry K."/>
            <person name="Bonette J."/>
            <person name="Campitelli B."/>
            <person name="Daum C."/>
            <person name="Gordon S."/>
            <person name="Gould B."/>
            <person name="Lipzen A."/>
            <person name="MacQueen A."/>
            <person name="Palacio-Mejia J."/>
            <person name="Plott C."/>
            <person name="Shakirov E."/>
            <person name="Shu S."/>
            <person name="Yoshinaga Y."/>
            <person name="Zane M."/>
            <person name="Rokhsar D."/>
            <person name="Grimwood J."/>
            <person name="Schmutz J."/>
            <person name="Juenger T."/>
        </authorList>
    </citation>
    <scope>NUCLEOTIDE SEQUENCE [LARGE SCALE GENOMIC DNA]</scope>
    <source>
        <strain evidence="8">cv. HAL2</strain>
    </source>
</reference>
<dbReference type="GO" id="GO:0051536">
    <property type="term" value="F:iron-sulfur cluster binding"/>
    <property type="evidence" value="ECO:0007669"/>
    <property type="project" value="UniProtKB-KW"/>
</dbReference>
<comment type="similarity">
    <text evidence="3">Belongs to the DPH1/DPH2 family. DPH2 subfamily.</text>
</comment>
<dbReference type="InterPro" id="IPR016435">
    <property type="entry name" value="DPH1/DPH2"/>
</dbReference>
<keyword evidence="6" id="KW-0411">Iron-sulfur</keyword>
<dbReference type="EMBL" id="CM009754">
    <property type="protein sequence ID" value="PUZ52565.1"/>
    <property type="molecule type" value="Genomic_DNA"/>
</dbReference>
<evidence type="ECO:0000256" key="2">
    <source>
        <dbReference type="ARBA" id="ARBA00005156"/>
    </source>
</evidence>
<dbReference type="Pfam" id="PF01866">
    <property type="entry name" value="Diphthamide_syn"/>
    <property type="match status" value="1"/>
</dbReference>
<dbReference type="Gramene" id="PUZ52565">
    <property type="protein sequence ID" value="PUZ52565"/>
    <property type="gene ID" value="GQ55_6G281100"/>
</dbReference>
<evidence type="ECO:0000256" key="4">
    <source>
        <dbReference type="ARBA" id="ARBA00022723"/>
    </source>
</evidence>
<name>A0A2T7DAG9_9POAL</name>
<evidence type="ECO:0008006" key="9">
    <source>
        <dbReference type="Google" id="ProtNLM"/>
    </source>
</evidence>
<evidence type="ECO:0000313" key="8">
    <source>
        <dbReference type="Proteomes" id="UP000244336"/>
    </source>
</evidence>
<dbReference type="InterPro" id="IPR042265">
    <property type="entry name" value="DPH1/DPH2_3"/>
</dbReference>
<evidence type="ECO:0000256" key="1">
    <source>
        <dbReference type="ARBA" id="ARBA00001966"/>
    </source>
</evidence>
<accession>A0A2T7DAG9</accession>
<protein>
    <recommendedName>
        <fullName evidence="9">2-(3-amino-3-carboxypropyl)histidine synthase</fullName>
    </recommendedName>
</protein>
<dbReference type="GO" id="GO:0090560">
    <property type="term" value="F:2-(3-amino-3-carboxypropyl)histidine synthase activity"/>
    <property type="evidence" value="ECO:0007669"/>
    <property type="project" value="InterPro"/>
</dbReference>
<comment type="pathway">
    <text evidence="2">Protein modification; peptidyl-diphthamide biosynthesis.</text>
</comment>
<sequence>MEPDIGTRTAEFLRAGAYTRVALQFPDEMLKDAAAVARALRRELASGGGGVRVFVMADTAYNSCCVDEVGASHIDAQCVVHYGHACMSPTRYCVLLVVCANTIFYTANLKCGTSNLPAFFVFGKAPLDVHACARSMLECSRKSNKYILVLYGLEYAYALVDLRRTFDGSCKSNSCNPEVQYADVLCSVMSPSSSTTEENDCHLSSGTSCNGDLSINSDLAALNNRCSIEYSSSTHKYSLGGVTWNISKAKDANIIGILVGTLGVAGYLHIIEQMKELIKAAGKRSYTLVMGRPNSAKLANFPQCEIFVYISCAQTAQLDSKDFLAPVITPFEAVFAFSRGREWTGEYLLDFKDLITSEKQEVASTTEEARFSFIKGSHVEDHCAQENMEQSGTALALAEVTEKALSVQNHNNEAVLYQGRAMSSIHYLKARSYRGITGEYEGPAPDSILVGRTGRAAGYNDEKTRSVQ</sequence>
<dbReference type="FunFam" id="3.40.50.11860:FF:000001">
    <property type="entry name" value="2-(3-amino-3-carboxypropyl)histidine synthase subunit 2"/>
    <property type="match status" value="1"/>
</dbReference>
<evidence type="ECO:0000256" key="3">
    <source>
        <dbReference type="ARBA" id="ARBA00006179"/>
    </source>
</evidence>
<proteinExistence type="inferred from homology"/>
<dbReference type="AlphaFoldDB" id="A0A2T7DAG9"/>
<dbReference type="STRING" id="1504633.A0A2T7DAG9"/>
<dbReference type="GO" id="GO:0017183">
    <property type="term" value="P:protein histidyl modification to diphthamide"/>
    <property type="evidence" value="ECO:0007669"/>
    <property type="project" value="UniProtKB-UniPathway"/>
</dbReference>
<organism evidence="7 8">
    <name type="scientific">Panicum hallii var. hallii</name>
    <dbReference type="NCBI Taxonomy" id="1504633"/>
    <lineage>
        <taxon>Eukaryota</taxon>
        <taxon>Viridiplantae</taxon>
        <taxon>Streptophyta</taxon>
        <taxon>Embryophyta</taxon>
        <taxon>Tracheophyta</taxon>
        <taxon>Spermatophyta</taxon>
        <taxon>Magnoliopsida</taxon>
        <taxon>Liliopsida</taxon>
        <taxon>Poales</taxon>
        <taxon>Poaceae</taxon>
        <taxon>PACMAD clade</taxon>
        <taxon>Panicoideae</taxon>
        <taxon>Panicodae</taxon>
        <taxon>Paniceae</taxon>
        <taxon>Panicinae</taxon>
        <taxon>Panicum</taxon>
        <taxon>Panicum sect. Panicum</taxon>
    </lineage>
</organism>
<dbReference type="PANTHER" id="PTHR10762">
    <property type="entry name" value="DIPHTHAMIDE BIOSYNTHESIS PROTEIN"/>
    <property type="match status" value="1"/>
</dbReference>
<evidence type="ECO:0000256" key="6">
    <source>
        <dbReference type="ARBA" id="ARBA00023014"/>
    </source>
</evidence>
<dbReference type="InterPro" id="IPR042263">
    <property type="entry name" value="DPH1/DPH2_1"/>
</dbReference>
<comment type="cofactor">
    <cofactor evidence="1">
        <name>[4Fe-4S] cluster</name>
        <dbReference type="ChEBI" id="CHEBI:49883"/>
    </cofactor>
</comment>
<dbReference type="NCBIfam" id="TIGR00322">
    <property type="entry name" value="diphth2_R"/>
    <property type="match status" value="1"/>
</dbReference>
<dbReference type="UniPathway" id="UPA00559"/>
<gene>
    <name evidence="7" type="ORF">GQ55_6G281100</name>
</gene>